<evidence type="ECO:0000313" key="8">
    <source>
        <dbReference type="Proteomes" id="UP000271241"/>
    </source>
</evidence>
<dbReference type="Pfam" id="PF05277">
    <property type="entry name" value="DUF726"/>
    <property type="match status" value="1"/>
</dbReference>
<evidence type="ECO:0000256" key="4">
    <source>
        <dbReference type="ARBA" id="ARBA00022989"/>
    </source>
</evidence>
<dbReference type="OrthoDB" id="277931at2759"/>
<dbReference type="InterPro" id="IPR029058">
    <property type="entry name" value="AB_hydrolase_fold"/>
</dbReference>
<proteinExistence type="inferred from homology"/>
<protein>
    <recommendedName>
        <fullName evidence="9">DUF726-domain-containing protein</fullName>
    </recommendedName>
</protein>
<keyword evidence="5 6" id="KW-0472">Membrane</keyword>
<evidence type="ECO:0000256" key="6">
    <source>
        <dbReference type="SAM" id="Phobius"/>
    </source>
</evidence>
<dbReference type="AlphaFoldDB" id="A0A4P9XHN5"/>
<organism evidence="7 8">
    <name type="scientific">Thamnocephalis sphaerospora</name>
    <dbReference type="NCBI Taxonomy" id="78915"/>
    <lineage>
        <taxon>Eukaryota</taxon>
        <taxon>Fungi</taxon>
        <taxon>Fungi incertae sedis</taxon>
        <taxon>Zoopagomycota</taxon>
        <taxon>Zoopagomycotina</taxon>
        <taxon>Zoopagomycetes</taxon>
        <taxon>Zoopagales</taxon>
        <taxon>Sigmoideomycetaceae</taxon>
        <taxon>Thamnocephalis</taxon>
    </lineage>
</organism>
<dbReference type="InterPro" id="IPR007941">
    <property type="entry name" value="DUF726"/>
</dbReference>
<dbReference type="Proteomes" id="UP000271241">
    <property type="component" value="Unassembled WGS sequence"/>
</dbReference>
<dbReference type="Gene3D" id="3.40.50.1820">
    <property type="entry name" value="alpha/beta hydrolase"/>
    <property type="match status" value="1"/>
</dbReference>
<reference evidence="8" key="1">
    <citation type="journal article" date="2018" name="Nat. Microbiol.">
        <title>Leveraging single-cell genomics to expand the fungal tree of life.</title>
        <authorList>
            <person name="Ahrendt S.R."/>
            <person name="Quandt C.A."/>
            <person name="Ciobanu D."/>
            <person name="Clum A."/>
            <person name="Salamov A."/>
            <person name="Andreopoulos B."/>
            <person name="Cheng J.F."/>
            <person name="Woyke T."/>
            <person name="Pelin A."/>
            <person name="Henrissat B."/>
            <person name="Reynolds N.K."/>
            <person name="Benny G.L."/>
            <person name="Smith M.E."/>
            <person name="James T.Y."/>
            <person name="Grigoriev I.V."/>
        </authorList>
    </citation>
    <scope>NUCLEOTIDE SEQUENCE [LARGE SCALE GENOMIC DNA]</scope>
    <source>
        <strain evidence="8">RSA 1356</strain>
    </source>
</reference>
<dbReference type="PANTHER" id="PTHR17920">
    <property type="entry name" value="TRANSMEMBRANE AND COILED-COIL DOMAIN-CONTAINING PROTEIN 4 TMCO4"/>
    <property type="match status" value="1"/>
</dbReference>
<keyword evidence="4 6" id="KW-1133">Transmembrane helix</keyword>
<keyword evidence="8" id="KW-1185">Reference proteome</keyword>
<dbReference type="GO" id="GO:0016020">
    <property type="term" value="C:membrane"/>
    <property type="evidence" value="ECO:0007669"/>
    <property type="project" value="UniProtKB-SubCell"/>
</dbReference>
<accession>A0A4P9XHN5</accession>
<evidence type="ECO:0000256" key="5">
    <source>
        <dbReference type="ARBA" id="ARBA00023136"/>
    </source>
</evidence>
<feature type="transmembrane region" description="Helical" evidence="6">
    <location>
        <begin position="114"/>
        <end position="140"/>
    </location>
</feature>
<evidence type="ECO:0008006" key="9">
    <source>
        <dbReference type="Google" id="ProtNLM"/>
    </source>
</evidence>
<dbReference type="EMBL" id="KZ993443">
    <property type="protein sequence ID" value="RKP04801.1"/>
    <property type="molecule type" value="Genomic_DNA"/>
</dbReference>
<name>A0A4P9XHN5_9FUNG</name>
<evidence type="ECO:0000256" key="3">
    <source>
        <dbReference type="ARBA" id="ARBA00022692"/>
    </source>
</evidence>
<comment type="similarity">
    <text evidence="2">Belongs to the TMCO4 family.</text>
</comment>
<evidence type="ECO:0000256" key="1">
    <source>
        <dbReference type="ARBA" id="ARBA00004141"/>
    </source>
</evidence>
<dbReference type="PANTHER" id="PTHR17920:SF3">
    <property type="entry name" value="TRANSMEMBRANE AND COILED-COIL DOMAIN-CONTAINING PROTEIN 4"/>
    <property type="match status" value="1"/>
</dbReference>
<evidence type="ECO:0000313" key="7">
    <source>
        <dbReference type="EMBL" id="RKP04801.1"/>
    </source>
</evidence>
<comment type="subcellular location">
    <subcellularLocation>
        <location evidence="1">Membrane</location>
        <topology evidence="1">Multi-pass membrane protein</topology>
    </subcellularLocation>
</comment>
<evidence type="ECO:0000256" key="2">
    <source>
        <dbReference type="ARBA" id="ARBA00009824"/>
    </source>
</evidence>
<sequence length="420" mass="45294">MLCPGEYDARSRVVLQHVARRIGMPSDRLRGLERLIAQRLYFARAAAMESAEDEETGVSDASGEDDSGHLRNKRGRLRRWATTGTSVVVGALALGLTGGLAAPMLIVGMGALGATWAATLATAGGLALVTSLFGVAGGGLTGHRMARRTGGLAEFAFVPIGVDPHLPIIPSLHATIVVPGYLHPKMSADTPWYTAYNNHLKDHDVYALAFDTAVLHELDEAFRKFVAVEAADYLIDQLLSQTVLNAVLAPLSAPMTLMKLGSIIDNPWGMAMNRARKAGHALADILQDRVQGRRPISLIGYSVGALVIFKCLQELAKRRCYGLVDSGKSALVLLGAPVRVDSQRWSDVRSVVSGRLVNGYIKSDWVLAFLYRVHERKLKPAGLQPISTPGVESVDLSDIVQGHLCYRKQLDAILHAINIS</sequence>
<feature type="transmembrane region" description="Helical" evidence="6">
    <location>
        <begin position="80"/>
        <end position="102"/>
    </location>
</feature>
<keyword evidence="3 6" id="KW-0812">Transmembrane</keyword>
<gene>
    <name evidence="7" type="ORF">THASP1DRAFT_20671</name>
</gene>